<name>A0A1E5LAN0_9BACI</name>
<proteinExistence type="predicted"/>
<accession>A0A1E5LAN0</accession>
<dbReference type="AlphaFoldDB" id="A0A1E5LAN0"/>
<evidence type="ECO:0000313" key="1">
    <source>
        <dbReference type="EMBL" id="OEH91142.1"/>
    </source>
</evidence>
<dbReference type="STRING" id="1305675.BFG57_07155"/>
<organism evidence="1 2">
    <name type="scientific">Bacillus solimangrovi</name>
    <dbReference type="NCBI Taxonomy" id="1305675"/>
    <lineage>
        <taxon>Bacteria</taxon>
        <taxon>Bacillati</taxon>
        <taxon>Bacillota</taxon>
        <taxon>Bacilli</taxon>
        <taxon>Bacillales</taxon>
        <taxon>Bacillaceae</taxon>
        <taxon>Bacillus</taxon>
    </lineage>
</organism>
<keyword evidence="2" id="KW-1185">Reference proteome</keyword>
<evidence type="ECO:0000313" key="2">
    <source>
        <dbReference type="Proteomes" id="UP000095209"/>
    </source>
</evidence>
<sequence>MIFLLAKIDLVVFFLLKSLVDLEEGKLDIDFENLFKAPLEQWWDWGIDVDETFISFYLMNLFIRLKRK</sequence>
<protein>
    <submittedName>
        <fullName evidence="1">Uncharacterized protein</fullName>
    </submittedName>
</protein>
<dbReference type="EMBL" id="MJEH01000064">
    <property type="protein sequence ID" value="OEH91142.1"/>
    <property type="molecule type" value="Genomic_DNA"/>
</dbReference>
<gene>
    <name evidence="1" type="ORF">BFG57_07155</name>
</gene>
<dbReference type="Proteomes" id="UP000095209">
    <property type="component" value="Unassembled WGS sequence"/>
</dbReference>
<comment type="caution">
    <text evidence="1">The sequence shown here is derived from an EMBL/GenBank/DDBJ whole genome shotgun (WGS) entry which is preliminary data.</text>
</comment>
<reference evidence="1 2" key="1">
    <citation type="submission" date="2016-08" db="EMBL/GenBank/DDBJ databases">
        <title>Genome of Bacillus solimangrovi GH2-4.</title>
        <authorList>
            <person name="Lim S."/>
            <person name="Kim B.-C."/>
        </authorList>
    </citation>
    <scope>NUCLEOTIDE SEQUENCE [LARGE SCALE GENOMIC DNA]</scope>
    <source>
        <strain evidence="1 2">GH2-4</strain>
    </source>
</reference>